<proteinExistence type="predicted"/>
<organism evidence="5 6">
    <name type="scientific">Colletotrichum tofieldiae</name>
    <dbReference type="NCBI Taxonomy" id="708197"/>
    <lineage>
        <taxon>Eukaryota</taxon>
        <taxon>Fungi</taxon>
        <taxon>Dikarya</taxon>
        <taxon>Ascomycota</taxon>
        <taxon>Pezizomycotina</taxon>
        <taxon>Sordariomycetes</taxon>
        <taxon>Hypocreomycetidae</taxon>
        <taxon>Glomerellales</taxon>
        <taxon>Glomerellaceae</taxon>
        <taxon>Colletotrichum</taxon>
        <taxon>Colletotrichum spaethianum species complex</taxon>
    </lineage>
</organism>
<dbReference type="InterPro" id="IPR000504">
    <property type="entry name" value="RRM_dom"/>
</dbReference>
<accession>A0A166RVS3</accession>
<evidence type="ECO:0000313" key="6">
    <source>
        <dbReference type="Proteomes" id="UP000076552"/>
    </source>
</evidence>
<dbReference type="EMBL" id="LFIV01000101">
    <property type="protein sequence ID" value="KZL69818.1"/>
    <property type="molecule type" value="Genomic_DNA"/>
</dbReference>
<name>A0A166RVS3_9PEZI</name>
<dbReference type="GO" id="GO:0003723">
    <property type="term" value="F:RNA binding"/>
    <property type="evidence" value="ECO:0007669"/>
    <property type="project" value="UniProtKB-UniRule"/>
</dbReference>
<dbReference type="InterPro" id="IPR035979">
    <property type="entry name" value="RBD_domain_sf"/>
</dbReference>
<dbReference type="InterPro" id="IPR012677">
    <property type="entry name" value="Nucleotide-bd_a/b_plait_sf"/>
</dbReference>
<evidence type="ECO:0000313" key="5">
    <source>
        <dbReference type="EMBL" id="KZL69818.1"/>
    </source>
</evidence>
<dbReference type="STRING" id="708197.A0A166RVS3"/>
<dbReference type="SUPFAM" id="SSF54928">
    <property type="entry name" value="RNA-binding domain, RBD"/>
    <property type="match status" value="2"/>
</dbReference>
<keyword evidence="1 2" id="KW-0694">RNA-binding</keyword>
<evidence type="ECO:0000259" key="4">
    <source>
        <dbReference type="PROSITE" id="PS50102"/>
    </source>
</evidence>
<dbReference type="AlphaFoldDB" id="A0A166RVS3"/>
<evidence type="ECO:0000256" key="1">
    <source>
        <dbReference type="ARBA" id="ARBA00022884"/>
    </source>
</evidence>
<feature type="region of interest" description="Disordered" evidence="3">
    <location>
        <begin position="483"/>
        <end position="505"/>
    </location>
</feature>
<dbReference type="PANTHER" id="PTHR10352">
    <property type="entry name" value="EUKARYOTIC TRANSLATION INITIATION FACTOR 3 SUBUNIT G"/>
    <property type="match status" value="1"/>
</dbReference>
<dbReference type="PROSITE" id="PS50102">
    <property type="entry name" value="RRM"/>
    <property type="match status" value="2"/>
</dbReference>
<keyword evidence="6" id="KW-1185">Reference proteome</keyword>
<feature type="compositionally biased region" description="Basic and acidic residues" evidence="3">
    <location>
        <begin position="483"/>
        <end position="492"/>
    </location>
</feature>
<dbReference type="Gene3D" id="3.30.70.330">
    <property type="match status" value="2"/>
</dbReference>
<gene>
    <name evidence="5" type="ORF">CT0861_10721</name>
</gene>
<feature type="domain" description="RRM" evidence="4">
    <location>
        <begin position="224"/>
        <end position="302"/>
    </location>
</feature>
<dbReference type="CDD" id="cd00590">
    <property type="entry name" value="RRM_SF"/>
    <property type="match status" value="1"/>
</dbReference>
<feature type="region of interest" description="Disordered" evidence="3">
    <location>
        <begin position="143"/>
        <end position="162"/>
    </location>
</feature>
<dbReference type="SMART" id="SM00360">
    <property type="entry name" value="RRM"/>
    <property type="match status" value="2"/>
</dbReference>
<evidence type="ECO:0000256" key="2">
    <source>
        <dbReference type="PROSITE-ProRule" id="PRU00176"/>
    </source>
</evidence>
<evidence type="ECO:0000256" key="3">
    <source>
        <dbReference type="SAM" id="MobiDB-lite"/>
    </source>
</evidence>
<feature type="domain" description="RRM" evidence="4">
    <location>
        <begin position="405"/>
        <end position="484"/>
    </location>
</feature>
<sequence>MSSSTGNQILLEHLQKLTVQHEREQAMKAASAPSQTSDSVLGCQTTAFDSHKSFDMTSSSSSSVEDADRGGGVKLTGLDAFTVANNPNTLLGEDAASDAHRPAHMDASSLRGSPNSFARCSQAAAQALRPTLSATAAVRSYTYPPQDTDEEDDVFQDTSASSKKRPTVVSSGLYSLGQGHLQQPSLKGKGLAHRDEYVGGSPIKGGSSYMRDTVDPQATYPTGACIFVANLPEYKDDLTLEAAVIKEFERFGVVFVKIRRDPQGMPFGFCQFTTKESAEDARVNGKGSLILGRPCRTETVRANRTYIIYRRDGTDITMEEANELMRPFGPIETFRVLDPQIRDQLQLPVTIRVQFEVFDPSQQVLRAFRLNKTYKVEPFDFKKAMQARARNSDRAFLDYYDRDRRSIFIGDLPLNFTENDIRILMEDIGGVVSVQTKRLDYVREGPKLIAFVEFTNASYPDMAIERYNLNCIEGYTIRVERRTDRRRRDGGMHARNQGTGYSSGYGSNYNAFNAGSNGGKPPSTPARDQRGTMAIEAGPSMSGGQVIQGTPSMMHTASRPVNQAIVMAPTGPPHQTAQPTQHTVQPVQQQVQAQMPHPNHQQMPQMQIQHHGQQYPAQQQMQNQQIPAQMAQQLMPQSVQMQHPTGQPMDQAPMQYPMAPPPIPAQVGTPMHNNMAYSPNPFAGSLYSQGAFSQGPGSSFGFVTPQQTPMPFWGYGHGTPLWTPFPVDPAAFAAAAFSSPVRQPHHNIGVATQSVPTHIDGGPVNGTQSEPVMAESSQVYATEGPVGNN</sequence>
<dbReference type="Pfam" id="PF00076">
    <property type="entry name" value="RRM_1"/>
    <property type="match status" value="2"/>
</dbReference>
<protein>
    <submittedName>
        <fullName evidence="5">RNA recognition domain-containing protein</fullName>
    </submittedName>
</protein>
<comment type="caution">
    <text evidence="5">The sequence shown here is derived from an EMBL/GenBank/DDBJ whole genome shotgun (WGS) entry which is preliminary data.</text>
</comment>
<reference evidence="5 6" key="1">
    <citation type="submission" date="2015-06" db="EMBL/GenBank/DDBJ databases">
        <title>Survival trade-offs in plant roots during colonization by closely related pathogenic and mutualistic fungi.</title>
        <authorList>
            <person name="Hacquard S."/>
            <person name="Kracher B."/>
            <person name="Hiruma K."/>
            <person name="Weinman A."/>
            <person name="Muench P."/>
            <person name="Garrido Oter R."/>
            <person name="Ver Loren van Themaat E."/>
            <person name="Dallerey J.-F."/>
            <person name="Damm U."/>
            <person name="Henrissat B."/>
            <person name="Lespinet O."/>
            <person name="Thon M."/>
            <person name="Kemen E."/>
            <person name="McHardy A.C."/>
            <person name="Schulze-Lefert P."/>
            <person name="O'Connell R.J."/>
        </authorList>
    </citation>
    <scope>NUCLEOTIDE SEQUENCE [LARGE SCALE GENOMIC DNA]</scope>
    <source>
        <strain evidence="5 6">0861</strain>
    </source>
</reference>
<dbReference type="Proteomes" id="UP000076552">
    <property type="component" value="Unassembled WGS sequence"/>
</dbReference>